<sequence>MKKIISLFFVIFICTEMTAETKRGPLFLNLLMERDSII</sequence>
<organism evidence="1 2">
    <name type="scientific">Leptospira interrogans serovar Copenhageni str. LT2050</name>
    <dbReference type="NCBI Taxonomy" id="1001598"/>
    <lineage>
        <taxon>Bacteria</taxon>
        <taxon>Pseudomonadati</taxon>
        <taxon>Spirochaetota</taxon>
        <taxon>Spirochaetia</taxon>
        <taxon>Leptospirales</taxon>
        <taxon>Leptospiraceae</taxon>
        <taxon>Leptospira</taxon>
    </lineage>
</organism>
<proteinExistence type="predicted"/>
<accession>M3H7W2</accession>
<evidence type="ECO:0000313" key="2">
    <source>
        <dbReference type="Proteomes" id="UP000011778"/>
    </source>
</evidence>
<reference evidence="1 2" key="1">
    <citation type="submission" date="2013-02" db="EMBL/GenBank/DDBJ databases">
        <authorList>
            <person name="Harkins D.M."/>
            <person name="Durkin A.S."/>
            <person name="Brinkac L.M."/>
            <person name="Haft D.H."/>
            <person name="Selengut J.D."/>
            <person name="Sanka R."/>
            <person name="DePew J."/>
            <person name="Purushe J."/>
            <person name="Tulsiani S.M."/>
            <person name="Graham G.C."/>
            <person name="Burns M.-A."/>
            <person name="Dohnt M.F."/>
            <person name="Smythe L.D."/>
            <person name="McKay D.B."/>
            <person name="Craig S.B."/>
            <person name="Vinetz J.M."/>
            <person name="Sutton G.G."/>
            <person name="Nierman W.C."/>
            <person name="Fouts D.E."/>
        </authorList>
    </citation>
    <scope>NUCLEOTIDE SEQUENCE [LARGE SCALE GENOMIC DNA]</scope>
    <source>
        <strain evidence="1 2">LT2050</strain>
    </source>
</reference>
<protein>
    <submittedName>
        <fullName evidence="1">Uncharacterized protein</fullName>
    </submittedName>
</protein>
<dbReference type="EMBL" id="AFMD02000414">
    <property type="protein sequence ID" value="EMG20439.1"/>
    <property type="molecule type" value="Genomic_DNA"/>
</dbReference>
<comment type="caution">
    <text evidence="1">The sequence shown here is derived from an EMBL/GenBank/DDBJ whole genome shotgun (WGS) entry which is preliminary data.</text>
</comment>
<dbReference type="AlphaFoldDB" id="M3H7W2"/>
<dbReference type="Proteomes" id="UP000011778">
    <property type="component" value="Unassembled WGS sequence"/>
</dbReference>
<name>M3H7W2_LEPIT</name>
<evidence type="ECO:0000313" key="1">
    <source>
        <dbReference type="EMBL" id="EMG20439.1"/>
    </source>
</evidence>
<gene>
    <name evidence="1" type="ORF">LEP1GSC150_5561</name>
</gene>